<protein>
    <submittedName>
        <fullName evidence="2">Uncharacterized protein</fullName>
    </submittedName>
</protein>
<dbReference type="EMBL" id="LAZR01068570">
    <property type="protein sequence ID" value="KKK49395.1"/>
    <property type="molecule type" value="Genomic_DNA"/>
</dbReference>
<organism evidence="2">
    <name type="scientific">marine sediment metagenome</name>
    <dbReference type="NCBI Taxonomy" id="412755"/>
    <lineage>
        <taxon>unclassified sequences</taxon>
        <taxon>metagenomes</taxon>
        <taxon>ecological metagenomes</taxon>
    </lineage>
</organism>
<proteinExistence type="predicted"/>
<name>A0A0F8WMD9_9ZZZZ</name>
<dbReference type="AlphaFoldDB" id="A0A0F8WMD9"/>
<sequence length="123" mass="12923">MPDAAALALSRWLDLPCAGCEKPYSSEHGSTRHDTADGRPAQYQPPDPEDGRTMIAVLDALAAKRYSVIINLSPDPEQPALCCVEDPRLRESGDVFGSEVGHGQAPTLPGAVWAAAGAVEAEA</sequence>
<comment type="caution">
    <text evidence="2">The sequence shown here is derived from an EMBL/GenBank/DDBJ whole genome shotgun (WGS) entry which is preliminary data.</text>
</comment>
<feature type="region of interest" description="Disordered" evidence="1">
    <location>
        <begin position="23"/>
        <end position="51"/>
    </location>
</feature>
<evidence type="ECO:0000313" key="2">
    <source>
        <dbReference type="EMBL" id="KKK49395.1"/>
    </source>
</evidence>
<reference evidence="2" key="1">
    <citation type="journal article" date="2015" name="Nature">
        <title>Complex archaea that bridge the gap between prokaryotes and eukaryotes.</title>
        <authorList>
            <person name="Spang A."/>
            <person name="Saw J.H."/>
            <person name="Jorgensen S.L."/>
            <person name="Zaremba-Niedzwiedzka K."/>
            <person name="Martijn J."/>
            <person name="Lind A.E."/>
            <person name="van Eijk R."/>
            <person name="Schleper C."/>
            <person name="Guy L."/>
            <person name="Ettema T.J."/>
        </authorList>
    </citation>
    <scope>NUCLEOTIDE SEQUENCE</scope>
</reference>
<gene>
    <name evidence="2" type="ORF">LCGC14_3135510</name>
</gene>
<accession>A0A0F8WMD9</accession>
<evidence type="ECO:0000256" key="1">
    <source>
        <dbReference type="SAM" id="MobiDB-lite"/>
    </source>
</evidence>